<comment type="caution">
    <text evidence="3">The sequence shown here is derived from an EMBL/GenBank/DDBJ whole genome shotgun (WGS) entry which is preliminary data.</text>
</comment>
<gene>
    <name evidence="3" type="ORF">E2562_019438</name>
</gene>
<evidence type="ECO:0000313" key="4">
    <source>
        <dbReference type="Proteomes" id="UP000479710"/>
    </source>
</evidence>
<dbReference type="EMBL" id="SPHZ02000006">
    <property type="protein sequence ID" value="KAF0912850.1"/>
    <property type="molecule type" value="Genomic_DNA"/>
</dbReference>
<dbReference type="Proteomes" id="UP000479710">
    <property type="component" value="Unassembled WGS sequence"/>
</dbReference>
<feature type="compositionally biased region" description="Basic residues" evidence="1">
    <location>
        <begin position="108"/>
        <end position="120"/>
    </location>
</feature>
<reference evidence="3 4" key="1">
    <citation type="submission" date="2019-11" db="EMBL/GenBank/DDBJ databases">
        <title>Whole genome sequence of Oryza granulata.</title>
        <authorList>
            <person name="Li W."/>
        </authorList>
    </citation>
    <scope>NUCLEOTIDE SEQUENCE [LARGE SCALE GENOMIC DNA]</scope>
    <source>
        <strain evidence="4">cv. Menghai</strain>
        <tissue evidence="3">Leaf</tissue>
    </source>
</reference>
<keyword evidence="4" id="KW-1185">Reference proteome</keyword>
<dbReference type="AlphaFoldDB" id="A0A6G1DK55"/>
<evidence type="ECO:0008006" key="5">
    <source>
        <dbReference type="Google" id="ProtNLM"/>
    </source>
</evidence>
<evidence type="ECO:0000313" key="3">
    <source>
        <dbReference type="EMBL" id="KAF0912850.1"/>
    </source>
</evidence>
<evidence type="ECO:0000256" key="2">
    <source>
        <dbReference type="SAM" id="SignalP"/>
    </source>
</evidence>
<accession>A0A6G1DK55</accession>
<name>A0A6G1DK55_9ORYZ</name>
<organism evidence="3 4">
    <name type="scientific">Oryza meyeriana var. granulata</name>
    <dbReference type="NCBI Taxonomy" id="110450"/>
    <lineage>
        <taxon>Eukaryota</taxon>
        <taxon>Viridiplantae</taxon>
        <taxon>Streptophyta</taxon>
        <taxon>Embryophyta</taxon>
        <taxon>Tracheophyta</taxon>
        <taxon>Spermatophyta</taxon>
        <taxon>Magnoliopsida</taxon>
        <taxon>Liliopsida</taxon>
        <taxon>Poales</taxon>
        <taxon>Poaceae</taxon>
        <taxon>BOP clade</taxon>
        <taxon>Oryzoideae</taxon>
        <taxon>Oryzeae</taxon>
        <taxon>Oryzinae</taxon>
        <taxon>Oryza</taxon>
        <taxon>Oryza meyeriana</taxon>
    </lineage>
</organism>
<sequence>MKNARIITIQATILSLAVAEEVPVQALAQVQVKTPADIRAHAAAEIPAQTPVEIHAQMPAEDVLKVPAQVATWATNHAPAGWSRRRHAAFLHRESHEPPSLPPWFASQRRHTGSSRRGGRKGGLAEKKLVGGEA</sequence>
<feature type="compositionally biased region" description="Basic and acidic residues" evidence="1">
    <location>
        <begin position="123"/>
        <end position="134"/>
    </location>
</feature>
<feature type="signal peptide" evidence="2">
    <location>
        <begin position="1"/>
        <end position="19"/>
    </location>
</feature>
<proteinExistence type="predicted"/>
<keyword evidence="2" id="KW-0732">Signal</keyword>
<feature type="chain" id="PRO_5026109521" description="SMP domain-containing protein" evidence="2">
    <location>
        <begin position="20"/>
        <end position="134"/>
    </location>
</feature>
<protein>
    <recommendedName>
        <fullName evidence="5">SMP domain-containing protein</fullName>
    </recommendedName>
</protein>
<evidence type="ECO:0000256" key="1">
    <source>
        <dbReference type="SAM" id="MobiDB-lite"/>
    </source>
</evidence>
<feature type="region of interest" description="Disordered" evidence="1">
    <location>
        <begin position="93"/>
        <end position="134"/>
    </location>
</feature>